<evidence type="ECO:0000256" key="9">
    <source>
        <dbReference type="PIRNR" id="PIRNR006171"/>
    </source>
</evidence>
<evidence type="ECO:0000259" key="11">
    <source>
        <dbReference type="PROSITE" id="PS50110"/>
    </source>
</evidence>
<reference evidence="12" key="1">
    <citation type="submission" date="2013-06" db="EMBL/GenBank/DDBJ databases">
        <title>Functional metagenomics reveals novel beta-galactosidases not predictable from gene sequences.</title>
        <authorList>
            <person name="Cheng J."/>
            <person name="Engel K."/>
            <person name="Romantsov T."/>
            <person name="Neufeld J.D."/>
            <person name="Rose D.R."/>
            <person name="Charles T.C."/>
        </authorList>
    </citation>
    <scope>NUCLEOTIDE SEQUENCE</scope>
</reference>
<dbReference type="SUPFAM" id="SSF52172">
    <property type="entry name" value="CheY-like"/>
    <property type="match status" value="1"/>
</dbReference>
<dbReference type="InterPro" id="IPR024187">
    <property type="entry name" value="Sig_transdc_resp-reg_cit/mal"/>
</dbReference>
<organism evidence="12">
    <name type="scientific">uncultured bacterium Lac35B</name>
    <dbReference type="NCBI Taxonomy" id="1403000"/>
    <lineage>
        <taxon>Bacteria</taxon>
        <taxon>environmental samples</taxon>
    </lineage>
</organism>
<dbReference type="InterPro" id="IPR011006">
    <property type="entry name" value="CheY-like_superfamily"/>
</dbReference>
<proteinExistence type="predicted"/>
<dbReference type="PANTHER" id="PTHR45526">
    <property type="entry name" value="TRANSCRIPTIONAL REGULATORY PROTEIN DPIA"/>
    <property type="match status" value="1"/>
</dbReference>
<dbReference type="GO" id="GO:0003677">
    <property type="term" value="F:DNA binding"/>
    <property type="evidence" value="ECO:0007669"/>
    <property type="project" value="UniProtKB-KW"/>
</dbReference>
<feature type="modified residue" description="4-aspartylphosphate" evidence="10">
    <location>
        <position position="56"/>
    </location>
</feature>
<dbReference type="GO" id="GO:0005737">
    <property type="term" value="C:cytoplasm"/>
    <property type="evidence" value="ECO:0007669"/>
    <property type="project" value="UniProtKB-SubCell"/>
</dbReference>
<evidence type="ECO:0000256" key="4">
    <source>
        <dbReference type="ARBA" id="ARBA00023012"/>
    </source>
</evidence>
<keyword evidence="8 9" id="KW-0804">Transcription</keyword>
<dbReference type="FunFam" id="3.40.50.2300:FF:000057">
    <property type="entry name" value="Transcriptional regulatory protein"/>
    <property type="match status" value="1"/>
</dbReference>
<dbReference type="InterPro" id="IPR001789">
    <property type="entry name" value="Sig_transdc_resp-reg_receiver"/>
</dbReference>
<dbReference type="CDD" id="cd19925">
    <property type="entry name" value="REC_citrate_TCS"/>
    <property type="match status" value="1"/>
</dbReference>
<keyword evidence="6 9" id="KW-0238">DNA-binding</keyword>
<keyword evidence="7 9" id="KW-0010">Activator</keyword>
<dbReference type="EMBL" id="KF255992">
    <property type="protein sequence ID" value="AGW45500.1"/>
    <property type="molecule type" value="Genomic_DNA"/>
</dbReference>
<dbReference type="Pfam" id="PF20714">
    <property type="entry name" value="HTH_64"/>
    <property type="match status" value="1"/>
</dbReference>
<evidence type="ECO:0000256" key="1">
    <source>
        <dbReference type="ARBA" id="ARBA00004496"/>
    </source>
</evidence>
<accession>A0A059Q9J7</accession>
<evidence type="ECO:0000313" key="12">
    <source>
        <dbReference type="EMBL" id="AGW45500.1"/>
    </source>
</evidence>
<evidence type="ECO:0000256" key="2">
    <source>
        <dbReference type="ARBA" id="ARBA00022490"/>
    </source>
</evidence>
<sequence>MEWLNILIVEDETPLAEMHAEFIRQNGGCRQIWLAGTLAQARAMTERFKPDLILLDNFLPDGQGITLLRELTLSGYRGGIVFITAASDMATVAEALRYGVFDYLIKPLAYDRLSQTLLRFSQRREALKDKARLNQRRIDEMFNTYARGEQQAALPAGIDELTLGKVRALFAEPAARHTAESVAQKMGLSRTTARRYLEFCTAAQQLRAEIIYGKVGRPQRIYRAGEPH</sequence>
<dbReference type="AlphaFoldDB" id="A0A059Q9J7"/>
<dbReference type="PROSITE" id="PS50110">
    <property type="entry name" value="RESPONSE_REGULATORY"/>
    <property type="match status" value="1"/>
</dbReference>
<name>A0A059Q9J7_9BACT</name>
<dbReference type="PIRSF" id="PIRSF006171">
    <property type="entry name" value="RR_citrat_malat"/>
    <property type="match status" value="1"/>
</dbReference>
<keyword evidence="4 9" id="KW-0902">Two-component regulatory system</keyword>
<dbReference type="InterPro" id="IPR048714">
    <property type="entry name" value="DpiA-like_HTH"/>
</dbReference>
<dbReference type="PANTHER" id="PTHR45526:SF1">
    <property type="entry name" value="TRANSCRIPTIONAL REGULATORY PROTEIN DCUR-RELATED"/>
    <property type="match status" value="1"/>
</dbReference>
<keyword evidence="3 10" id="KW-0597">Phosphoprotein</keyword>
<keyword evidence="2 9" id="KW-0963">Cytoplasm</keyword>
<evidence type="ECO:0000256" key="5">
    <source>
        <dbReference type="ARBA" id="ARBA00023015"/>
    </source>
</evidence>
<evidence type="ECO:0000256" key="6">
    <source>
        <dbReference type="ARBA" id="ARBA00023125"/>
    </source>
</evidence>
<evidence type="ECO:0000256" key="8">
    <source>
        <dbReference type="ARBA" id="ARBA00023163"/>
    </source>
</evidence>
<dbReference type="Gene3D" id="3.40.50.2300">
    <property type="match status" value="1"/>
</dbReference>
<dbReference type="SMART" id="SM00448">
    <property type="entry name" value="REC"/>
    <property type="match status" value="1"/>
</dbReference>
<dbReference type="GO" id="GO:0003700">
    <property type="term" value="F:DNA-binding transcription factor activity"/>
    <property type="evidence" value="ECO:0007669"/>
    <property type="project" value="InterPro"/>
</dbReference>
<dbReference type="Pfam" id="PF00072">
    <property type="entry name" value="Response_reg"/>
    <property type="match status" value="1"/>
</dbReference>
<dbReference type="GO" id="GO:0000156">
    <property type="term" value="F:phosphorelay response regulator activity"/>
    <property type="evidence" value="ECO:0007669"/>
    <property type="project" value="TreeGrafter"/>
</dbReference>
<evidence type="ECO:0000256" key="10">
    <source>
        <dbReference type="PROSITE-ProRule" id="PRU00169"/>
    </source>
</evidence>
<evidence type="ECO:0000256" key="3">
    <source>
        <dbReference type="ARBA" id="ARBA00022553"/>
    </source>
</evidence>
<keyword evidence="5 9" id="KW-0805">Transcription regulation</keyword>
<feature type="domain" description="Response regulatory" evidence="11">
    <location>
        <begin position="5"/>
        <end position="121"/>
    </location>
</feature>
<comment type="subcellular location">
    <subcellularLocation>
        <location evidence="1 9">Cytoplasm</location>
    </subcellularLocation>
</comment>
<dbReference type="InterPro" id="IPR051271">
    <property type="entry name" value="2C-system_Tx_regulators"/>
</dbReference>
<protein>
    <recommendedName>
        <fullName evidence="9">Transcriptional regulatory protein</fullName>
    </recommendedName>
</protein>
<dbReference type="NCBIfam" id="NF007467">
    <property type="entry name" value="PRK10046.1"/>
    <property type="match status" value="1"/>
</dbReference>
<evidence type="ECO:0000256" key="7">
    <source>
        <dbReference type="ARBA" id="ARBA00023159"/>
    </source>
</evidence>